<evidence type="ECO:0000313" key="1">
    <source>
        <dbReference type="EMBL" id="KAK7487572.1"/>
    </source>
</evidence>
<comment type="caution">
    <text evidence="1">The sequence shown here is derived from an EMBL/GenBank/DDBJ whole genome shotgun (WGS) entry which is preliminary data.</text>
</comment>
<sequence>MRSNPSSWTPQQNALAASPRRNLLAGRTKQATNDFNSTCYHIHITQLEQQNKTTIKNITRFDTPPPTHTHWWYIISLTKTPPKRAKQQQNRFRFVLYVNQVGHKRYHQTPGSAVNTAISLPVADTKRRNKHGLPGP</sequence>
<dbReference type="EMBL" id="JACVVK020000162">
    <property type="protein sequence ID" value="KAK7487572.1"/>
    <property type="molecule type" value="Genomic_DNA"/>
</dbReference>
<gene>
    <name evidence="1" type="ORF">BaRGS_00021122</name>
</gene>
<protein>
    <submittedName>
        <fullName evidence="1">Uncharacterized protein</fullName>
    </submittedName>
</protein>
<keyword evidence="2" id="KW-1185">Reference proteome</keyword>
<evidence type="ECO:0000313" key="2">
    <source>
        <dbReference type="Proteomes" id="UP001519460"/>
    </source>
</evidence>
<organism evidence="1 2">
    <name type="scientific">Batillaria attramentaria</name>
    <dbReference type="NCBI Taxonomy" id="370345"/>
    <lineage>
        <taxon>Eukaryota</taxon>
        <taxon>Metazoa</taxon>
        <taxon>Spiralia</taxon>
        <taxon>Lophotrochozoa</taxon>
        <taxon>Mollusca</taxon>
        <taxon>Gastropoda</taxon>
        <taxon>Caenogastropoda</taxon>
        <taxon>Sorbeoconcha</taxon>
        <taxon>Cerithioidea</taxon>
        <taxon>Batillariidae</taxon>
        <taxon>Batillaria</taxon>
    </lineage>
</organism>
<proteinExistence type="predicted"/>
<accession>A0ABD0KKR4</accession>
<dbReference type="Proteomes" id="UP001519460">
    <property type="component" value="Unassembled WGS sequence"/>
</dbReference>
<reference evidence="1 2" key="1">
    <citation type="journal article" date="2023" name="Sci. Data">
        <title>Genome assembly of the Korean intertidal mud-creeper Batillaria attramentaria.</title>
        <authorList>
            <person name="Patra A.K."/>
            <person name="Ho P.T."/>
            <person name="Jun S."/>
            <person name="Lee S.J."/>
            <person name="Kim Y."/>
            <person name="Won Y.J."/>
        </authorList>
    </citation>
    <scope>NUCLEOTIDE SEQUENCE [LARGE SCALE GENOMIC DNA]</scope>
    <source>
        <strain evidence="1">Wonlab-2016</strain>
    </source>
</reference>
<dbReference type="AlphaFoldDB" id="A0ABD0KKR4"/>
<name>A0ABD0KKR4_9CAEN</name>